<dbReference type="Pfam" id="PF02230">
    <property type="entry name" value="Abhydrolase_2"/>
    <property type="match status" value="1"/>
</dbReference>
<dbReference type="EMBL" id="BPUX01000002">
    <property type="protein sequence ID" value="GJH42329.1"/>
    <property type="molecule type" value="Genomic_DNA"/>
</dbReference>
<reference evidence="5" key="1">
    <citation type="submission" date="2024-05" db="EMBL/GenBank/DDBJ databases">
        <title>Determining zoonotic pasteurella genome.</title>
        <authorList>
            <person name="Maeda T."/>
            <person name="Takahashi T."/>
            <person name="Yoshida H."/>
        </authorList>
    </citation>
    <scope>NUCLEOTIDE SEQUENCE</scope>
    <source>
        <strain evidence="5">PA42</strain>
    </source>
</reference>
<dbReference type="Gene3D" id="2.60.40.2180">
    <property type="match status" value="1"/>
</dbReference>
<dbReference type="SUPFAM" id="SSF53474">
    <property type="entry name" value="alpha/beta-Hydrolases"/>
    <property type="match status" value="1"/>
</dbReference>
<dbReference type="InterPro" id="IPR041172">
    <property type="entry name" value="EstA_Ig-like_N"/>
</dbReference>
<dbReference type="PANTHER" id="PTHR43037">
    <property type="entry name" value="UNNAMED PRODUCT-RELATED"/>
    <property type="match status" value="1"/>
</dbReference>
<organism evidence="5 6">
    <name type="scientific">Pasteurella canis</name>
    <dbReference type="NCBI Taxonomy" id="753"/>
    <lineage>
        <taxon>Bacteria</taxon>
        <taxon>Pseudomonadati</taxon>
        <taxon>Pseudomonadota</taxon>
        <taxon>Gammaproteobacteria</taxon>
        <taxon>Pasteurellales</taxon>
        <taxon>Pasteurellaceae</taxon>
        <taxon>Pasteurella</taxon>
    </lineage>
</organism>
<proteinExistence type="predicted"/>
<gene>
    <name evidence="5" type="ORF">PA42_05030</name>
</gene>
<dbReference type="PANTHER" id="PTHR43037:SF1">
    <property type="entry name" value="BLL1128 PROTEIN"/>
    <property type="match status" value="1"/>
</dbReference>
<dbReference type="RefSeq" id="WP_160531874.1">
    <property type="nucleotide sequence ID" value="NZ_BPUX01000002.1"/>
</dbReference>
<evidence type="ECO:0000259" key="4">
    <source>
        <dbReference type="Pfam" id="PF18435"/>
    </source>
</evidence>
<dbReference type="Proteomes" id="UP001052140">
    <property type="component" value="Unassembled WGS sequence"/>
</dbReference>
<name>A0ABQ4VFL9_9PAST</name>
<dbReference type="Gene3D" id="3.40.50.1820">
    <property type="entry name" value="alpha/beta hydrolase"/>
    <property type="match status" value="1"/>
</dbReference>
<feature type="domain" description="Esterase Ig-like N-terminal" evidence="4">
    <location>
        <begin position="34"/>
        <end position="178"/>
    </location>
</feature>
<feature type="domain" description="Phospholipase/carboxylesterase/thioesterase" evidence="3">
    <location>
        <begin position="283"/>
        <end position="404"/>
    </location>
</feature>
<dbReference type="InterPro" id="IPR003140">
    <property type="entry name" value="PLipase/COase/thioEstase"/>
</dbReference>
<protein>
    <submittedName>
        <fullName evidence="5">Phospholipase/carboxylesterase</fullName>
    </submittedName>
</protein>
<dbReference type="InterPro" id="IPR050955">
    <property type="entry name" value="Plant_Biomass_Hydrol_Est"/>
</dbReference>
<dbReference type="GeneID" id="69687475"/>
<accession>A0ABQ4VFL9</accession>
<keyword evidence="6" id="KW-1185">Reference proteome</keyword>
<evidence type="ECO:0000256" key="1">
    <source>
        <dbReference type="ARBA" id="ARBA00022729"/>
    </source>
</evidence>
<keyword evidence="1 2" id="KW-0732">Signal</keyword>
<feature type="signal peptide" evidence="2">
    <location>
        <begin position="1"/>
        <end position="21"/>
    </location>
</feature>
<evidence type="ECO:0000313" key="6">
    <source>
        <dbReference type="Proteomes" id="UP001052140"/>
    </source>
</evidence>
<evidence type="ECO:0000256" key="2">
    <source>
        <dbReference type="SAM" id="SignalP"/>
    </source>
</evidence>
<evidence type="ECO:0000259" key="3">
    <source>
        <dbReference type="Pfam" id="PF02230"/>
    </source>
</evidence>
<dbReference type="InterPro" id="IPR029058">
    <property type="entry name" value="AB_hydrolase_fold"/>
</dbReference>
<comment type="caution">
    <text evidence="5">The sequence shown here is derived from an EMBL/GenBank/DDBJ whole genome shotgun (WGS) entry which is preliminary data.</text>
</comment>
<sequence>MLRKMLILSCVSFPLFSSATAQIPDSPQIPQAIKATLLADVTEKGAKITGVALEYESNLLAGSDLRQVYQIHTALEQAEAMPRTLLRAYVNDTPSKSYQSKAGRFVILELDERDKNADFYSLKVENNQPVKFKSKDTAGQLVEVEKVQANRVPEFYDDKLVYTIKQAGLLKLTNGKTLQPSEIKQTAAKTQVKTRYIDDFTAHSVSLAKADNQLLYRLYKPVLQEGKKYPLTLFLHGSGQVGQDNIAHLLSSKGAMTTLQYEDGFVLAPQYASVFDPFDKKGIHWQTNNRHQLVFKMIDEVIANNPYIDTARIYIVGLSRGAEGGLYLLQKRPHFFAGALLMSGREANTVEWVDGNATAESLSALKDVPMWFFHSVEDKISPVAGSRINYDILKNKVNATNVKYTEFSVQQAGDNGIINNNPHNTWDAVFNSPEAIMWLLEQRLVK</sequence>
<evidence type="ECO:0000313" key="5">
    <source>
        <dbReference type="EMBL" id="GJH42329.1"/>
    </source>
</evidence>
<dbReference type="Pfam" id="PF18435">
    <property type="entry name" value="EstA_Ig_like"/>
    <property type="match status" value="1"/>
</dbReference>
<feature type="chain" id="PRO_5046262805" evidence="2">
    <location>
        <begin position="22"/>
        <end position="446"/>
    </location>
</feature>